<evidence type="ECO:0000256" key="1">
    <source>
        <dbReference type="ARBA" id="ARBA00009902"/>
    </source>
</evidence>
<evidence type="ECO:0000313" key="8">
    <source>
        <dbReference type="EMBL" id="AZA11162.1"/>
    </source>
</evidence>
<dbReference type="OrthoDB" id="9776657at2"/>
<dbReference type="InterPro" id="IPR013320">
    <property type="entry name" value="ConA-like_dom_sf"/>
</dbReference>
<feature type="domain" description="Glycosyl hydrolase family 32 C-terminal" evidence="7">
    <location>
        <begin position="381"/>
        <end position="448"/>
    </location>
</feature>
<dbReference type="KEGG" id="cgk:CGERO_04225"/>
<dbReference type="InterPro" id="IPR023296">
    <property type="entry name" value="Glyco_hydro_beta-prop_sf"/>
</dbReference>
<dbReference type="InterPro" id="IPR001362">
    <property type="entry name" value="Glyco_hydro_32"/>
</dbReference>
<feature type="domain" description="Glycosyl hydrolase family 32 N-terminal" evidence="6">
    <location>
        <begin position="8"/>
        <end position="332"/>
    </location>
</feature>
<evidence type="ECO:0000256" key="4">
    <source>
        <dbReference type="ARBA" id="ARBA00023295"/>
    </source>
</evidence>
<dbReference type="SMART" id="SM00640">
    <property type="entry name" value="Glyco_32"/>
    <property type="match status" value="1"/>
</dbReference>
<dbReference type="PANTHER" id="PTHR43101">
    <property type="entry name" value="BETA-FRUCTOSIDASE"/>
    <property type="match status" value="1"/>
</dbReference>
<keyword evidence="3 5" id="KW-0378">Hydrolase</keyword>
<keyword evidence="4 5" id="KW-0326">Glycosidase</keyword>
<evidence type="ECO:0000256" key="3">
    <source>
        <dbReference type="ARBA" id="ARBA00022801"/>
    </source>
</evidence>
<dbReference type="InterPro" id="IPR013148">
    <property type="entry name" value="Glyco_hydro_32_N"/>
</dbReference>
<evidence type="ECO:0000256" key="5">
    <source>
        <dbReference type="RuleBase" id="RU362110"/>
    </source>
</evidence>
<dbReference type="Proteomes" id="UP000271587">
    <property type="component" value="Chromosome"/>
</dbReference>
<dbReference type="AlphaFoldDB" id="A0A3G6IZN4"/>
<dbReference type="GO" id="GO:0005975">
    <property type="term" value="P:carbohydrate metabolic process"/>
    <property type="evidence" value="ECO:0007669"/>
    <property type="project" value="InterPro"/>
</dbReference>
<dbReference type="Pfam" id="PF08244">
    <property type="entry name" value="Glyco_hydro_32C"/>
    <property type="match status" value="1"/>
</dbReference>
<comment type="similarity">
    <text evidence="1 5">Belongs to the glycosyl hydrolase 32 family.</text>
</comment>
<sequence>MAYRPELHVTPEIGILDAPAGALFDGQRWHIFAQFTPTATSGARWAHQVAEQTPFSWEICDDVIAPRDEELKVRAGSVVQTGSEALLYYTSVTPHGDEIHLASIPNLAATTEFVSDEGSAIDSNVQFRGAVVDDNHGFSNFRSPSVRASYRGGDQHTGWLMLAVSGSMDYPELVLLDSTDGVEWHTRGVLDLQGNTGLEGERLVAPRLIRLKDHVDGEVYDVLIITIEREGMDVSGYLVGHLEHTTFQALEPFRRIDAGHDFTRPRITSVPSIVGEAMADQYDSTTLFGFMNGRGRFDEPEKHRTFIFDGWANCLALPRTATLQSRQLYQTPPKGLLEAVELSDRAALWTGVLDVPSGESVQVDLVDSTGKIAASITHRGNSLELDRSMNPVHEGDASAEAVLHEDDTDAITIVVDGPTVEVFADGGQVAMASRVYFEGTCSEFRVQCSERAEIQRIDELRPKFA</sequence>
<gene>
    <name evidence="8" type="primary">bfrA</name>
    <name evidence="8" type="ORF">CGERO_04225</name>
</gene>
<dbReference type="EMBL" id="CP033897">
    <property type="protein sequence ID" value="AZA11162.1"/>
    <property type="molecule type" value="Genomic_DNA"/>
</dbReference>
<dbReference type="SUPFAM" id="SSF75005">
    <property type="entry name" value="Arabinanase/levansucrase/invertase"/>
    <property type="match status" value="1"/>
</dbReference>
<dbReference type="Gene3D" id="2.60.120.560">
    <property type="entry name" value="Exo-inulinase, domain 1"/>
    <property type="match status" value="1"/>
</dbReference>
<name>A0A3G6IZN4_9CORY</name>
<dbReference type="InterPro" id="IPR051214">
    <property type="entry name" value="GH32_Enzymes"/>
</dbReference>
<keyword evidence="9" id="KW-1185">Reference proteome</keyword>
<accession>A0A3G6IZN4</accession>
<evidence type="ECO:0000259" key="6">
    <source>
        <dbReference type="Pfam" id="PF00251"/>
    </source>
</evidence>
<protein>
    <recommendedName>
        <fullName evidence="2">beta-fructofuranosidase</fullName>
        <ecNumber evidence="2">3.2.1.26</ecNumber>
    </recommendedName>
</protein>
<dbReference type="Pfam" id="PF00251">
    <property type="entry name" value="Glyco_hydro_32N"/>
    <property type="match status" value="1"/>
</dbReference>
<evidence type="ECO:0000259" key="7">
    <source>
        <dbReference type="Pfam" id="PF08244"/>
    </source>
</evidence>
<dbReference type="EC" id="3.2.1.26" evidence="2"/>
<reference evidence="8 9" key="1">
    <citation type="submission" date="2018-11" db="EMBL/GenBank/DDBJ databases">
        <authorList>
            <person name="Kleinhagauer T."/>
            <person name="Glaeser S.P."/>
            <person name="Spergser J."/>
            <person name="Ruckert C."/>
            <person name="Kaempfer P."/>
            <person name="Busse H.-J."/>
        </authorList>
    </citation>
    <scope>NUCLEOTIDE SEQUENCE [LARGE SCALE GENOMIC DNA]</scope>
    <source>
        <strain evidence="8 9">W8</strain>
    </source>
</reference>
<dbReference type="GO" id="GO:0004564">
    <property type="term" value="F:beta-fructofuranosidase activity"/>
    <property type="evidence" value="ECO:0007669"/>
    <property type="project" value="UniProtKB-EC"/>
</dbReference>
<dbReference type="PANTHER" id="PTHR43101:SF1">
    <property type="entry name" value="BETA-FRUCTOSIDASE"/>
    <property type="match status" value="1"/>
</dbReference>
<dbReference type="SUPFAM" id="SSF49899">
    <property type="entry name" value="Concanavalin A-like lectins/glucanases"/>
    <property type="match status" value="1"/>
</dbReference>
<proteinExistence type="inferred from homology"/>
<dbReference type="Gene3D" id="2.115.10.20">
    <property type="entry name" value="Glycosyl hydrolase domain, family 43"/>
    <property type="match status" value="1"/>
</dbReference>
<dbReference type="RefSeq" id="WP_123933616.1">
    <property type="nucleotide sequence ID" value="NZ_CP033897.1"/>
</dbReference>
<dbReference type="InterPro" id="IPR013189">
    <property type="entry name" value="Glyco_hydro_32_C"/>
</dbReference>
<evidence type="ECO:0000313" key="9">
    <source>
        <dbReference type="Proteomes" id="UP000271587"/>
    </source>
</evidence>
<evidence type="ECO:0000256" key="2">
    <source>
        <dbReference type="ARBA" id="ARBA00012758"/>
    </source>
</evidence>
<organism evidence="8 9">
    <name type="scientific">Corynebacterium gerontici</name>
    <dbReference type="NCBI Taxonomy" id="2079234"/>
    <lineage>
        <taxon>Bacteria</taxon>
        <taxon>Bacillati</taxon>
        <taxon>Actinomycetota</taxon>
        <taxon>Actinomycetes</taxon>
        <taxon>Mycobacteriales</taxon>
        <taxon>Corynebacteriaceae</taxon>
        <taxon>Corynebacterium</taxon>
    </lineage>
</organism>